<dbReference type="KEGG" id="pla:Plav_1676"/>
<dbReference type="HOGENOM" id="CLU_070319_2_0_5"/>
<dbReference type="AlphaFoldDB" id="A7HTR2"/>
<dbReference type="Pfam" id="PF01965">
    <property type="entry name" value="DJ-1_PfpI"/>
    <property type="match status" value="1"/>
</dbReference>
<dbReference type="eggNOG" id="COG0693">
    <property type="taxonomic scope" value="Bacteria"/>
</dbReference>
<reference evidence="6 7" key="1">
    <citation type="journal article" date="2011" name="Stand. Genomic Sci.">
        <title>Complete genome sequence of Parvibaculum lavamentivorans type strain (DS-1(T)).</title>
        <authorList>
            <person name="Schleheck D."/>
            <person name="Weiss M."/>
            <person name="Pitluck S."/>
            <person name="Bruce D."/>
            <person name="Land M.L."/>
            <person name="Han S."/>
            <person name="Saunders E."/>
            <person name="Tapia R."/>
            <person name="Detter C."/>
            <person name="Brettin T."/>
            <person name="Han J."/>
            <person name="Woyke T."/>
            <person name="Goodwin L."/>
            <person name="Pennacchio L."/>
            <person name="Nolan M."/>
            <person name="Cook A.M."/>
            <person name="Kjelleberg S."/>
            <person name="Thomas T."/>
        </authorList>
    </citation>
    <scope>NUCLEOTIDE SEQUENCE [LARGE SCALE GENOMIC DNA]</scope>
    <source>
        <strain evidence="7">DS-1 / DSM 13023 / NCIMB 13966</strain>
    </source>
</reference>
<organism evidence="6 7">
    <name type="scientific">Parvibaculum lavamentivorans (strain DS-1 / DSM 13023 / NCIMB 13966)</name>
    <dbReference type="NCBI Taxonomy" id="402881"/>
    <lineage>
        <taxon>Bacteria</taxon>
        <taxon>Pseudomonadati</taxon>
        <taxon>Pseudomonadota</taxon>
        <taxon>Alphaproteobacteria</taxon>
        <taxon>Hyphomicrobiales</taxon>
        <taxon>Parvibaculaceae</taxon>
        <taxon>Parvibaculum</taxon>
    </lineage>
</organism>
<evidence type="ECO:0000256" key="3">
    <source>
        <dbReference type="ARBA" id="ARBA00038493"/>
    </source>
</evidence>
<dbReference type="EMBL" id="CP000774">
    <property type="protein sequence ID" value="ABS63295.1"/>
    <property type="molecule type" value="Genomic_DNA"/>
</dbReference>
<keyword evidence="1" id="KW-0346">Stress response</keyword>
<dbReference type="OrthoDB" id="9792284at2"/>
<evidence type="ECO:0000256" key="4">
    <source>
        <dbReference type="SAM" id="MobiDB-lite"/>
    </source>
</evidence>
<dbReference type="STRING" id="402881.Plav_1676"/>
<protein>
    <submittedName>
        <fullName evidence="6">ThiJ/PfpI domain protein</fullName>
    </submittedName>
</protein>
<dbReference type="PANTHER" id="PTHR48094:SF11">
    <property type="entry name" value="GLUTATHIONE-INDEPENDENT GLYOXALASE HSP31-RELATED"/>
    <property type="match status" value="1"/>
</dbReference>
<name>A7HTR2_PARL1</name>
<evidence type="ECO:0000256" key="2">
    <source>
        <dbReference type="ARBA" id="ARBA00023239"/>
    </source>
</evidence>
<dbReference type="GO" id="GO:0019172">
    <property type="term" value="F:glyoxalase III activity"/>
    <property type="evidence" value="ECO:0007669"/>
    <property type="project" value="TreeGrafter"/>
</dbReference>
<feature type="domain" description="DJ-1/PfpI" evidence="5">
    <location>
        <begin position="25"/>
        <end position="217"/>
    </location>
</feature>
<dbReference type="CDD" id="cd03141">
    <property type="entry name" value="GATase1_Hsp31_like"/>
    <property type="match status" value="1"/>
</dbReference>
<dbReference type="InterPro" id="IPR050325">
    <property type="entry name" value="Prot/Nucl_acid_deglycase"/>
</dbReference>
<evidence type="ECO:0000259" key="5">
    <source>
        <dbReference type="Pfam" id="PF01965"/>
    </source>
</evidence>
<dbReference type="InterPro" id="IPR029062">
    <property type="entry name" value="Class_I_gatase-like"/>
</dbReference>
<dbReference type="SUPFAM" id="SSF52317">
    <property type="entry name" value="Class I glutamine amidotransferase-like"/>
    <property type="match status" value="1"/>
</dbReference>
<gene>
    <name evidence="6" type="ordered locus">Plav_1676</name>
</gene>
<feature type="region of interest" description="Disordered" evidence="4">
    <location>
        <begin position="48"/>
        <end position="69"/>
    </location>
</feature>
<dbReference type="InterPro" id="IPR002818">
    <property type="entry name" value="DJ-1/PfpI"/>
</dbReference>
<sequence>MAKQRIAIVVTSHGKLGNTGDDTGFHYEEMTTPYYIFLDDGCEVTLGSIQGGEPPADPSSLPDDEEKRAESVRRFLKDKNAVKALKATVPVSELNAKDFDAVYLPGGHGCMWDMPDNDALSRLISEVYEKGGVVGAVCHGPAGLLGARLSDGTPFVKDRLINSFTDEEERKVGKDKAVPFLLETQLRGLGARFEGGKPFERHVCREGRVVTGQNPASAEGVGHGMLMALHALKQQAAE</sequence>
<dbReference type="Gene3D" id="3.40.50.880">
    <property type="match status" value="1"/>
</dbReference>
<keyword evidence="7" id="KW-1185">Reference proteome</keyword>
<evidence type="ECO:0000313" key="6">
    <source>
        <dbReference type="EMBL" id="ABS63295.1"/>
    </source>
</evidence>
<comment type="similarity">
    <text evidence="3">Belongs to the peptidase C56 family. HSP31-like subfamily.</text>
</comment>
<dbReference type="GO" id="GO:0019243">
    <property type="term" value="P:methylglyoxal catabolic process to D-lactate via S-lactoyl-glutathione"/>
    <property type="evidence" value="ECO:0007669"/>
    <property type="project" value="TreeGrafter"/>
</dbReference>
<proteinExistence type="inferred from homology"/>
<dbReference type="GO" id="GO:0005737">
    <property type="term" value="C:cytoplasm"/>
    <property type="evidence" value="ECO:0007669"/>
    <property type="project" value="TreeGrafter"/>
</dbReference>
<dbReference type="PANTHER" id="PTHR48094">
    <property type="entry name" value="PROTEIN/NUCLEIC ACID DEGLYCASE DJ-1-RELATED"/>
    <property type="match status" value="1"/>
</dbReference>
<dbReference type="RefSeq" id="WP_012110586.1">
    <property type="nucleotide sequence ID" value="NC_009719.1"/>
</dbReference>
<dbReference type="Proteomes" id="UP000006377">
    <property type="component" value="Chromosome"/>
</dbReference>
<evidence type="ECO:0000313" key="7">
    <source>
        <dbReference type="Proteomes" id="UP000006377"/>
    </source>
</evidence>
<keyword evidence="2" id="KW-0456">Lyase</keyword>
<accession>A7HTR2</accession>
<evidence type="ECO:0000256" key="1">
    <source>
        <dbReference type="ARBA" id="ARBA00023016"/>
    </source>
</evidence>